<dbReference type="RefSeq" id="WP_136835794.1">
    <property type="nucleotide sequence ID" value="NZ_SWBQ01000002.1"/>
</dbReference>
<dbReference type="Pfam" id="PF12974">
    <property type="entry name" value="Phosphonate-bd"/>
    <property type="match status" value="1"/>
</dbReference>
<dbReference type="PANTHER" id="PTHR35841:SF1">
    <property type="entry name" value="PHOSPHONATES-BINDING PERIPLASMIC PROTEIN"/>
    <property type="match status" value="1"/>
</dbReference>
<dbReference type="Proteomes" id="UP000307244">
    <property type="component" value="Unassembled WGS sequence"/>
</dbReference>
<dbReference type="Gene3D" id="3.40.190.10">
    <property type="entry name" value="Periplasmic binding protein-like II"/>
    <property type="match status" value="2"/>
</dbReference>
<organism evidence="4 5">
    <name type="scientific">Pedobacter frigoris</name>
    <dbReference type="NCBI Taxonomy" id="2571272"/>
    <lineage>
        <taxon>Bacteria</taxon>
        <taxon>Pseudomonadati</taxon>
        <taxon>Bacteroidota</taxon>
        <taxon>Sphingobacteriia</taxon>
        <taxon>Sphingobacteriales</taxon>
        <taxon>Sphingobacteriaceae</taxon>
        <taxon>Pedobacter</taxon>
    </lineage>
</organism>
<evidence type="ECO:0000256" key="1">
    <source>
        <dbReference type="ARBA" id="ARBA00007162"/>
    </source>
</evidence>
<evidence type="ECO:0000313" key="5">
    <source>
        <dbReference type="Proteomes" id="UP000307244"/>
    </source>
</evidence>
<accession>A0A4U1CJ75</accession>
<protein>
    <submittedName>
        <fullName evidence="4">Phosphate/phosphite/phosphonate ABC transporter substrate-binding protein</fullName>
    </submittedName>
</protein>
<proteinExistence type="inferred from homology"/>
<keyword evidence="5" id="KW-1185">Reference proteome</keyword>
<dbReference type="GO" id="GO:0043190">
    <property type="term" value="C:ATP-binding cassette (ABC) transporter complex"/>
    <property type="evidence" value="ECO:0007669"/>
    <property type="project" value="InterPro"/>
</dbReference>
<dbReference type="InterPro" id="IPR005770">
    <property type="entry name" value="PhnD"/>
</dbReference>
<dbReference type="OrthoDB" id="9781943at2"/>
<dbReference type="AlphaFoldDB" id="A0A4U1CJ75"/>
<feature type="chain" id="PRO_5020851917" evidence="3">
    <location>
        <begin position="19"/>
        <end position="307"/>
    </location>
</feature>
<evidence type="ECO:0000313" key="4">
    <source>
        <dbReference type="EMBL" id="TKC07473.1"/>
    </source>
</evidence>
<name>A0A4U1CJ75_9SPHI</name>
<dbReference type="NCBIfam" id="TIGR01098">
    <property type="entry name" value="3A0109s03R"/>
    <property type="match status" value="1"/>
</dbReference>
<comment type="similarity">
    <text evidence="1">Belongs to the phosphate/phosphite/phosphonate binding protein family.</text>
</comment>
<dbReference type="EMBL" id="SWBQ01000002">
    <property type="protein sequence ID" value="TKC07473.1"/>
    <property type="molecule type" value="Genomic_DNA"/>
</dbReference>
<dbReference type="SUPFAM" id="SSF53850">
    <property type="entry name" value="Periplasmic binding protein-like II"/>
    <property type="match status" value="1"/>
</dbReference>
<dbReference type="PANTHER" id="PTHR35841">
    <property type="entry name" value="PHOSPHONATES-BINDING PERIPLASMIC PROTEIN"/>
    <property type="match status" value="1"/>
</dbReference>
<evidence type="ECO:0000256" key="2">
    <source>
        <dbReference type="ARBA" id="ARBA00022729"/>
    </source>
</evidence>
<gene>
    <name evidence="4" type="ORF">FA047_09510</name>
</gene>
<sequence>MKKILICLLILYTTISQAKKRNDVAFIKPIVIATYQYADNNRLVNIQPLASLLEKETGYKVTAKSYPTIFEFISAIKNGEVDIALINTFGYMLLQESGNNMLTSVALEVRADAKDNYKTAIVVPSTSKISSFDDIKQDTENFNLKLVTEGSTSGNLVPRLLFTKLSIGDAEKHFKSVSYGKTHKLTIEAVANGLADLAAMGSAEYFSFIANNENKDKVRLLQLSPEIPLGPVLLNKMLPLHFRNKINLVLLGLHDKNPNELEFVKAGWTEARQAEKYVKINPSYYDAFKKALGKKKDLLKIIKQFAN</sequence>
<comment type="caution">
    <text evidence="4">The sequence shown here is derived from an EMBL/GenBank/DDBJ whole genome shotgun (WGS) entry which is preliminary data.</text>
</comment>
<keyword evidence="2 3" id="KW-0732">Signal</keyword>
<reference evidence="4 5" key="1">
    <citation type="submission" date="2019-04" db="EMBL/GenBank/DDBJ databases">
        <title>Pedobacter sp. RP-3-15 sp. nov., isolated from Arctic soil.</title>
        <authorList>
            <person name="Dahal R.H."/>
            <person name="Kim D.-U."/>
        </authorList>
    </citation>
    <scope>NUCLEOTIDE SEQUENCE [LARGE SCALE GENOMIC DNA]</scope>
    <source>
        <strain evidence="4 5">RP-3-15</strain>
    </source>
</reference>
<dbReference type="GO" id="GO:0055085">
    <property type="term" value="P:transmembrane transport"/>
    <property type="evidence" value="ECO:0007669"/>
    <property type="project" value="InterPro"/>
</dbReference>
<evidence type="ECO:0000256" key="3">
    <source>
        <dbReference type="SAM" id="SignalP"/>
    </source>
</evidence>
<feature type="signal peptide" evidence="3">
    <location>
        <begin position="1"/>
        <end position="18"/>
    </location>
</feature>